<feature type="transmembrane region" description="Helical" evidence="6">
    <location>
        <begin position="247"/>
        <end position="268"/>
    </location>
</feature>
<dbReference type="PROSITE" id="PS00217">
    <property type="entry name" value="SUGAR_TRANSPORT_2"/>
    <property type="match status" value="1"/>
</dbReference>
<feature type="transmembrane region" description="Helical" evidence="6">
    <location>
        <begin position="312"/>
        <end position="334"/>
    </location>
</feature>
<feature type="domain" description="Major facilitator superfamily (MFS) profile" evidence="7">
    <location>
        <begin position="18"/>
        <end position="437"/>
    </location>
</feature>
<dbReference type="InterPro" id="IPR005829">
    <property type="entry name" value="Sugar_transporter_CS"/>
</dbReference>
<evidence type="ECO:0000256" key="4">
    <source>
        <dbReference type="ARBA" id="ARBA00022989"/>
    </source>
</evidence>
<dbReference type="STRING" id="74969.FAD_1555"/>
<dbReference type="InterPro" id="IPR036259">
    <property type="entry name" value="MFS_trans_sf"/>
</dbReference>
<evidence type="ECO:0000256" key="5">
    <source>
        <dbReference type="ARBA" id="ARBA00023136"/>
    </source>
</evidence>
<keyword evidence="5 6" id="KW-0472">Membrane</keyword>
<dbReference type="RefSeq" id="WP_009886697.1">
    <property type="nucleotide sequence ID" value="NZ_CP015363.1"/>
</dbReference>
<evidence type="ECO:0000313" key="9">
    <source>
        <dbReference type="EMBL" id="NOL59408.1"/>
    </source>
</evidence>
<dbReference type="OrthoDB" id="117970at2157"/>
<dbReference type="PANTHER" id="PTHR48022">
    <property type="entry name" value="PLASTIDIC GLUCOSE TRANSPORTER 4"/>
    <property type="match status" value="1"/>
</dbReference>
<comment type="similarity">
    <text evidence="2">Belongs to the major facilitator superfamily. Sugar transporter (TC 2.A.1.1) family.</text>
</comment>
<evidence type="ECO:0000313" key="8">
    <source>
        <dbReference type="EMBL" id="ARD85404.1"/>
    </source>
</evidence>
<feature type="transmembrane region" description="Helical" evidence="6">
    <location>
        <begin position="415"/>
        <end position="433"/>
    </location>
</feature>
<dbReference type="EMBL" id="JABGBP010000027">
    <property type="protein sequence ID" value="NOL59408.1"/>
    <property type="molecule type" value="Genomic_DNA"/>
</dbReference>
<dbReference type="PANTHER" id="PTHR48022:SF2">
    <property type="entry name" value="PLASTIDIC GLUCOSE TRANSPORTER 4"/>
    <property type="match status" value="1"/>
</dbReference>
<dbReference type="Pfam" id="PF00083">
    <property type="entry name" value="Sugar_tr"/>
    <property type="match status" value="1"/>
</dbReference>
<dbReference type="Proteomes" id="UP000192050">
    <property type="component" value="Chromosome"/>
</dbReference>
<keyword evidence="4 6" id="KW-1133">Transmembrane helix</keyword>
<reference evidence="8 10" key="1">
    <citation type="submission" date="2011-10" db="EMBL/GenBank/DDBJ databases">
        <title>Metabolic and evolutionary patterns in the extreme acidophile Ferroplasma acidiphilum.</title>
        <authorList>
            <person name="Golyshina O.V."/>
            <person name="Kozyavkin S.A."/>
            <person name="Tatusov R.L."/>
            <person name="Slesarev A.I."/>
            <person name="Golyshin P.N."/>
        </authorList>
    </citation>
    <scope>NUCLEOTIDE SEQUENCE [LARGE SCALE GENOMIC DNA]</scope>
    <source>
        <strain evidence="8">Berkeley</strain>
        <strain evidence="10">Y</strain>
    </source>
</reference>
<keyword evidence="3 6" id="KW-0812">Transmembrane</keyword>
<evidence type="ECO:0000259" key="7">
    <source>
        <dbReference type="PROSITE" id="PS50850"/>
    </source>
</evidence>
<feature type="transmembrane region" description="Helical" evidence="6">
    <location>
        <begin position="20"/>
        <end position="42"/>
    </location>
</feature>
<dbReference type="Proteomes" id="UP000546917">
    <property type="component" value="Unassembled WGS sequence"/>
</dbReference>
<dbReference type="PROSITE" id="PS00216">
    <property type="entry name" value="SUGAR_TRANSPORT_1"/>
    <property type="match status" value="1"/>
</dbReference>
<comment type="subcellular location">
    <subcellularLocation>
        <location evidence="1">Membrane</location>
        <topology evidence="1">Multi-pass membrane protein</topology>
    </subcellularLocation>
</comment>
<evidence type="ECO:0000256" key="3">
    <source>
        <dbReference type="ARBA" id="ARBA00022692"/>
    </source>
</evidence>
<dbReference type="PROSITE" id="PS50850">
    <property type="entry name" value="MFS"/>
    <property type="match status" value="1"/>
</dbReference>
<feature type="transmembrane region" description="Helical" evidence="6">
    <location>
        <begin position="111"/>
        <end position="132"/>
    </location>
</feature>
<feature type="transmembrane region" description="Helical" evidence="6">
    <location>
        <begin position="144"/>
        <end position="167"/>
    </location>
</feature>
<dbReference type="InterPro" id="IPR020846">
    <property type="entry name" value="MFS_dom"/>
</dbReference>
<dbReference type="AlphaFoldDB" id="A0A1V0N5M9"/>
<evidence type="ECO:0000256" key="2">
    <source>
        <dbReference type="ARBA" id="ARBA00010992"/>
    </source>
</evidence>
<keyword evidence="10" id="KW-1185">Reference proteome</keyword>
<accession>A0A1V0N5M9</accession>
<feature type="transmembrane region" description="Helical" evidence="6">
    <location>
        <begin position="280"/>
        <end position="305"/>
    </location>
</feature>
<evidence type="ECO:0000256" key="1">
    <source>
        <dbReference type="ARBA" id="ARBA00004141"/>
    </source>
</evidence>
<dbReference type="GO" id="GO:0016020">
    <property type="term" value="C:membrane"/>
    <property type="evidence" value="ECO:0007669"/>
    <property type="project" value="UniProtKB-SubCell"/>
</dbReference>
<name>A0A1V0N5M9_9ARCH</name>
<dbReference type="KEGG" id="fai:FAD_1555"/>
<feature type="transmembrane region" description="Helical" evidence="6">
    <location>
        <begin position="173"/>
        <end position="191"/>
    </location>
</feature>
<reference evidence="9 11" key="2">
    <citation type="submission" date="2020-05" db="EMBL/GenBank/DDBJ databases">
        <authorList>
            <person name="Zhang R."/>
        </authorList>
    </citation>
    <scope>NUCLEOTIDE SEQUENCE [LARGE SCALE GENOMIC DNA]</scope>
    <source>
        <strain evidence="9 11">DSM 28986</strain>
    </source>
</reference>
<evidence type="ECO:0000313" key="10">
    <source>
        <dbReference type="Proteomes" id="UP000192050"/>
    </source>
</evidence>
<dbReference type="InterPro" id="IPR050360">
    <property type="entry name" value="MFS_Sugar_Transporters"/>
</dbReference>
<feature type="transmembrane region" description="Helical" evidence="6">
    <location>
        <begin position="390"/>
        <end position="409"/>
    </location>
</feature>
<organism evidence="8 10">
    <name type="scientific">Ferroplasma acidiphilum</name>
    <dbReference type="NCBI Taxonomy" id="74969"/>
    <lineage>
        <taxon>Archaea</taxon>
        <taxon>Methanobacteriati</taxon>
        <taxon>Thermoplasmatota</taxon>
        <taxon>Thermoplasmata</taxon>
        <taxon>Thermoplasmatales</taxon>
        <taxon>Ferroplasmaceae</taxon>
        <taxon>Ferroplasma</taxon>
    </lineage>
</organism>
<dbReference type="GO" id="GO:0005351">
    <property type="term" value="F:carbohydrate:proton symporter activity"/>
    <property type="evidence" value="ECO:0007669"/>
    <property type="project" value="TreeGrafter"/>
</dbReference>
<evidence type="ECO:0000313" key="11">
    <source>
        <dbReference type="Proteomes" id="UP000546917"/>
    </source>
</evidence>
<proteinExistence type="inferred from homology"/>
<feature type="transmembrane region" description="Helical" evidence="6">
    <location>
        <begin position="54"/>
        <end position="75"/>
    </location>
</feature>
<gene>
    <name evidence="8" type="ORF">FAD_1555</name>
    <name evidence="9" type="ORF">HLB00_00955</name>
</gene>
<dbReference type="SUPFAM" id="SSF103473">
    <property type="entry name" value="MFS general substrate transporter"/>
    <property type="match status" value="1"/>
</dbReference>
<protein>
    <submittedName>
        <fullName evidence="9">MFS transporter</fullName>
    </submittedName>
    <submittedName>
        <fullName evidence="8">Major facilitator superfamily permease</fullName>
    </submittedName>
</protein>
<dbReference type="Gene3D" id="1.20.1250.20">
    <property type="entry name" value="MFS general substrate transporter like domains"/>
    <property type="match status" value="1"/>
</dbReference>
<evidence type="ECO:0000256" key="6">
    <source>
        <dbReference type="SAM" id="Phobius"/>
    </source>
</evidence>
<sequence>MGYNALDNARINSLHKKITALSVGGTFLDGYDISIISVALIVMSKTAFGLDTDFGKAMIAASTTIGMLVGAILFGYITDLYGRRTMYMYDMALFIVLTAAEAFSWSFASLFIMRFILGLGLGADYAIGTTIIGEFSPVKYRGKLLVTNVLSWFLGAAVAAVTGYLLLPLGNESWRYMFLLGIIPAAIILVLRRDVPESPRWLSNKGNASEAEDIERRLTGTSDNLTAIKRDNKNPLKELLSRKYIKSLLFVGIFWFTFDAAFYGISIFSPTILELLGLKARLAVLGSAVFDTFAIIGSLIAILLIDRIGRKGITIIGFSGMVISLLSLGIITFYVPDRSAFITDGILIFALFLIFYITEAIGPGSTDFVYPVELFPTEDRASAQGFGTSVSRIGAILGITTFPFIVSIYGFSTSLFFFTGLSVIGLLATIFLATETKGKTLEQVNEIEEGKISKFKAGAK</sequence>
<dbReference type="EMBL" id="CP015363">
    <property type="protein sequence ID" value="ARD85404.1"/>
    <property type="molecule type" value="Genomic_DNA"/>
</dbReference>
<feature type="transmembrane region" description="Helical" evidence="6">
    <location>
        <begin position="340"/>
        <end position="358"/>
    </location>
</feature>
<dbReference type="GeneID" id="16024826"/>
<feature type="transmembrane region" description="Helical" evidence="6">
    <location>
        <begin position="87"/>
        <end position="105"/>
    </location>
</feature>
<dbReference type="InterPro" id="IPR005828">
    <property type="entry name" value="MFS_sugar_transport-like"/>
</dbReference>